<dbReference type="PANTHER" id="PTHR46825:SF9">
    <property type="entry name" value="BETA-LACTAMASE-RELATED DOMAIN-CONTAINING PROTEIN"/>
    <property type="match status" value="1"/>
</dbReference>
<dbReference type="OrthoDB" id="9805821at2"/>
<dbReference type="InterPro" id="IPR001466">
    <property type="entry name" value="Beta-lactam-related"/>
</dbReference>
<reference evidence="3 4" key="1">
    <citation type="submission" date="2015-11" db="EMBL/GenBank/DDBJ databases">
        <title>Description and complete genome sequence of a novel strain predominating in hypersaline microbial mats and representing a new family of the Bacteriodetes phylum.</title>
        <authorList>
            <person name="Spring S."/>
            <person name="Bunk B."/>
            <person name="Sproer C."/>
            <person name="Klenk H.-P."/>
        </authorList>
    </citation>
    <scope>NUCLEOTIDE SEQUENCE [LARGE SCALE GENOMIC DNA]</scope>
    <source>
        <strain evidence="3 4">L21-Spi-D4</strain>
    </source>
</reference>
<name>A0A0S2I5F1_9BACT</name>
<dbReference type="SUPFAM" id="SSF56601">
    <property type="entry name" value="beta-lactamase/transpeptidase-like"/>
    <property type="match status" value="1"/>
</dbReference>
<feature type="domain" description="Beta-lactamase-related" evidence="2">
    <location>
        <begin position="56"/>
        <end position="375"/>
    </location>
</feature>
<evidence type="ECO:0000313" key="4">
    <source>
        <dbReference type="Proteomes" id="UP000064893"/>
    </source>
</evidence>
<gene>
    <name evidence="3" type="primary">flp_3</name>
    <name evidence="3" type="ORF">L21SP5_03794</name>
</gene>
<dbReference type="STRING" id="1307839.L21SP5_03794"/>
<accession>A0A0S2I5F1</accession>
<keyword evidence="1" id="KW-0472">Membrane</keyword>
<keyword evidence="4" id="KW-1185">Reference proteome</keyword>
<feature type="transmembrane region" description="Helical" evidence="1">
    <location>
        <begin position="622"/>
        <end position="645"/>
    </location>
</feature>
<feature type="transmembrane region" description="Helical" evidence="1">
    <location>
        <begin position="590"/>
        <end position="610"/>
    </location>
</feature>
<protein>
    <submittedName>
        <fullName evidence="3">FmtA-like protein</fullName>
    </submittedName>
</protein>
<keyword evidence="1" id="KW-0812">Transmembrane</keyword>
<dbReference type="RefSeq" id="WP_081421595.1">
    <property type="nucleotide sequence ID" value="NZ_CP013118.1"/>
</dbReference>
<feature type="transmembrane region" description="Helical" evidence="1">
    <location>
        <begin position="519"/>
        <end position="539"/>
    </location>
</feature>
<feature type="transmembrane region" description="Helical" evidence="1">
    <location>
        <begin position="12"/>
        <end position="31"/>
    </location>
</feature>
<dbReference type="KEGG" id="blq:L21SP5_03794"/>
<dbReference type="Gene3D" id="3.40.710.10">
    <property type="entry name" value="DD-peptidase/beta-lactamase superfamily"/>
    <property type="match status" value="1"/>
</dbReference>
<dbReference type="PANTHER" id="PTHR46825">
    <property type="entry name" value="D-ALANYL-D-ALANINE-CARBOXYPEPTIDASE/ENDOPEPTIDASE AMPH"/>
    <property type="match status" value="1"/>
</dbReference>
<dbReference type="EMBL" id="CP013118">
    <property type="protein sequence ID" value="ALO17387.1"/>
    <property type="molecule type" value="Genomic_DNA"/>
</dbReference>
<proteinExistence type="predicted"/>
<dbReference type="InterPro" id="IPR012338">
    <property type="entry name" value="Beta-lactam/transpept-like"/>
</dbReference>
<keyword evidence="1" id="KW-1133">Transmembrane helix</keyword>
<dbReference type="InterPro" id="IPR050491">
    <property type="entry name" value="AmpC-like"/>
</dbReference>
<feature type="transmembrane region" description="Helical" evidence="1">
    <location>
        <begin position="551"/>
        <end position="578"/>
    </location>
</feature>
<organism evidence="3 4">
    <name type="scientific">Salinivirga cyanobacteriivorans</name>
    <dbReference type="NCBI Taxonomy" id="1307839"/>
    <lineage>
        <taxon>Bacteria</taxon>
        <taxon>Pseudomonadati</taxon>
        <taxon>Bacteroidota</taxon>
        <taxon>Bacteroidia</taxon>
        <taxon>Bacteroidales</taxon>
        <taxon>Salinivirgaceae</taxon>
        <taxon>Salinivirga</taxon>
    </lineage>
</organism>
<evidence type="ECO:0000259" key="2">
    <source>
        <dbReference type="Pfam" id="PF00144"/>
    </source>
</evidence>
<dbReference type="AlphaFoldDB" id="A0A0S2I5F1"/>
<evidence type="ECO:0000256" key="1">
    <source>
        <dbReference type="SAM" id="Phobius"/>
    </source>
</evidence>
<sequence>MKNQTNQILQIMRSIIALIWAVMFFSVFMVHTLTAQGIKDNWEDNVTSAEIKTWADKLLNRYYEDKGFVGGVISIVKDGETVFQEGYGFANYFEGIKADPKTTPFRSGSTSKVFTAIAIMQLVEKGTIRLDGNVNVYLDRTQLDQHLGEVTVRDLLTHTAGYDERFRNTLKIKVQNELASEEYLRKIRHKQIAPSGERIQYSNYAMGMLGVLLEDVTGLSYREYLHRNILEPLGMNCTYIETPADLPDDSIAVEHVLTNDGKIQPQDFYYKAPAFLGSGGLFYTANDMATFMNAVLGKSSTLLEKKTWDETLSVQESANPYTGVGYGFWIYERSRNDTLAHGSEATIIGHPGGTETFKSKMLLFPKANAGIFVALVGAPSRTFAGSPGLTPHTVTDSFINTFRGRKELNLGETEVDFLKQFEGNYYSTRRAWTGEEAFRDALIYESLHVFVRDSSLYADGFGSLNLFRGNPRKLKWISDRSFLLEDSDEIISFSKNGEYMNRAVYNNYDRVGPLGTPKALIMILSVVSLVLLSSFVLLFNNFKNTNKGFEILSAPVSLLAITTSFFQLLMFGVFRIHFRLDNNVFMIQNILGWSVLLFTILMTFLVIRDIRKQSIKLRSPRALHRVVILISLWVLNLFFVCYDIIQIV</sequence>
<dbReference type="Pfam" id="PF00144">
    <property type="entry name" value="Beta-lactamase"/>
    <property type="match status" value="1"/>
</dbReference>
<evidence type="ECO:0000313" key="3">
    <source>
        <dbReference type="EMBL" id="ALO17387.1"/>
    </source>
</evidence>
<dbReference type="Proteomes" id="UP000064893">
    <property type="component" value="Chromosome"/>
</dbReference>